<dbReference type="PRINTS" id="PR00394">
    <property type="entry name" value="RHSPROTEIN"/>
</dbReference>
<name>A0A482PRX1_CITRO</name>
<accession>A0A482PRX1</accession>
<feature type="domain" description="Teneurin-like YD-shell" evidence="4">
    <location>
        <begin position="212"/>
        <end position="336"/>
    </location>
</feature>
<dbReference type="InterPro" id="IPR056823">
    <property type="entry name" value="TEN-like_YD-shell"/>
</dbReference>
<dbReference type="PANTHER" id="PTHR32305:SF15">
    <property type="entry name" value="PROTEIN RHSA-RELATED"/>
    <property type="match status" value="1"/>
</dbReference>
<dbReference type="Pfam" id="PF25023">
    <property type="entry name" value="TEN_YD-shell"/>
    <property type="match status" value="1"/>
</dbReference>
<keyword evidence="2" id="KW-0677">Repeat</keyword>
<evidence type="ECO:0000259" key="4">
    <source>
        <dbReference type="Pfam" id="PF25023"/>
    </source>
</evidence>
<dbReference type="EMBL" id="CP038008">
    <property type="protein sequence ID" value="QBY30390.1"/>
    <property type="molecule type" value="Genomic_DNA"/>
</dbReference>
<dbReference type="AlphaFoldDB" id="A0A482PRX1"/>
<feature type="domain" description="RHS protein conserved region" evidence="3">
    <location>
        <begin position="470"/>
        <end position="507"/>
    </location>
</feature>
<dbReference type="Pfam" id="PF03527">
    <property type="entry name" value="RHS"/>
    <property type="match status" value="1"/>
</dbReference>
<sequence length="578" mass="67015">MDRLTEECGFDGRTQRYGYDPGGQPVRSEEGSLITLWHYDASGRLTHSTVNGEEAERRLYDERGWLTEISHPGDGHRVAVHYEYDDKGRMRSERQTVHAPQTNELLWEHVTQHDYRNGLATRTTPDHLPPVEWLTYGSGYLAGMKLGDTPLTDFTRDRLHRETLRSSGAYELASTYSAGGQLQGHTLNITELNREYAWSDGGELVSIRGPLQQRQYRYDDAGRLNQVFLTATETTADWLTDPAGNRIADRQQYPALPATWPDNRITEDSHWFYHHDEHGRLTEKDERRIRDGGSLSHHYHYDNRHRLVRYVRMQQGQTRLESRYLYDPVGRRISKQVWRSTGGKDRPSLSHTPEVTWYGYDGDRLVTTQTADRRVQTVYMPGSFTPLLRAETELAELEKAAAHRTLAQKLQQEANMTFVPELVMMLDVLEGELRRGEVSEPNRQWLAQCGLTPEQMKNQTEPEYVPRRKIHLYHCDHRGLPLALIRRDGGTAWQAEYDEWGNVLREDNPEGLEQLIRLPGQQYDEETGLYYNRHRYYDPQQGRYITQDPTGLRGGWNPYTYPLNPFTESDPLGLSGLR</sequence>
<dbReference type="InterPro" id="IPR001826">
    <property type="entry name" value="RHS"/>
</dbReference>
<evidence type="ECO:0000256" key="2">
    <source>
        <dbReference type="ARBA" id="ARBA00022737"/>
    </source>
</evidence>
<dbReference type="PANTHER" id="PTHR32305">
    <property type="match status" value="1"/>
</dbReference>
<evidence type="ECO:0000256" key="1">
    <source>
        <dbReference type="ARBA" id="ARBA00009455"/>
    </source>
</evidence>
<evidence type="ECO:0000313" key="5">
    <source>
        <dbReference type="EMBL" id="QBY30390.1"/>
    </source>
</evidence>
<dbReference type="NCBIfam" id="TIGR03696">
    <property type="entry name" value="Rhs_assc_core"/>
    <property type="match status" value="1"/>
</dbReference>
<dbReference type="InterPro" id="IPR050708">
    <property type="entry name" value="T6SS_VgrG/RHS"/>
</dbReference>
<gene>
    <name evidence="5" type="ORF">E2R62_17135</name>
</gene>
<proteinExistence type="inferred from homology"/>
<reference evidence="5" key="1">
    <citation type="submission" date="2019-03" db="EMBL/GenBank/DDBJ databases">
        <title>Complete genome sequence of enteropathogenic Citrobacter rodentium strain DBS100.</title>
        <authorList>
            <person name="Popov G."/>
            <person name="Fiebig A."/>
            <person name="Shideler S."/>
            <person name="Coombes B."/>
            <person name="Savchenko A."/>
        </authorList>
    </citation>
    <scope>NUCLEOTIDE SEQUENCE</scope>
    <source>
        <strain evidence="5">DBS100</strain>
    </source>
</reference>
<dbReference type="InterPro" id="IPR022385">
    <property type="entry name" value="Rhs_assc_core"/>
</dbReference>
<protein>
    <submittedName>
        <fullName evidence="5">RHS repeat protein</fullName>
    </submittedName>
</protein>
<organism evidence="5">
    <name type="scientific">Citrobacter rodentium</name>
    <dbReference type="NCBI Taxonomy" id="67825"/>
    <lineage>
        <taxon>Bacteria</taxon>
        <taxon>Pseudomonadati</taxon>
        <taxon>Pseudomonadota</taxon>
        <taxon>Gammaproteobacteria</taxon>
        <taxon>Enterobacterales</taxon>
        <taxon>Enterobacteriaceae</taxon>
        <taxon>Citrobacter</taxon>
    </lineage>
</organism>
<comment type="similarity">
    <text evidence="1">Belongs to the RHS family.</text>
</comment>
<dbReference type="Gene3D" id="2.180.10.10">
    <property type="entry name" value="RHS repeat-associated core"/>
    <property type="match status" value="1"/>
</dbReference>
<evidence type="ECO:0000259" key="3">
    <source>
        <dbReference type="Pfam" id="PF03527"/>
    </source>
</evidence>